<organism evidence="3 4">
    <name type="scientific">Alienimonas californiensis</name>
    <dbReference type="NCBI Taxonomy" id="2527989"/>
    <lineage>
        <taxon>Bacteria</taxon>
        <taxon>Pseudomonadati</taxon>
        <taxon>Planctomycetota</taxon>
        <taxon>Planctomycetia</taxon>
        <taxon>Planctomycetales</taxon>
        <taxon>Planctomycetaceae</taxon>
        <taxon>Alienimonas</taxon>
    </lineage>
</organism>
<evidence type="ECO:0000256" key="2">
    <source>
        <dbReference type="SAM" id="SignalP"/>
    </source>
</evidence>
<gene>
    <name evidence="3" type="ORF">CA12_35910</name>
</gene>
<dbReference type="AlphaFoldDB" id="A0A517PDM5"/>
<name>A0A517PDM5_9PLAN</name>
<feature type="region of interest" description="Disordered" evidence="1">
    <location>
        <begin position="342"/>
        <end position="391"/>
    </location>
</feature>
<sequence precursor="true">MIRRPLAPGVAAAALLLAAAAVPAQGQDADAASRARIEALTAEERAALRDRHEAFLDLPEAERERLRSLHARLEADGPAGDLNQTLDRLRAVLVRLTPAERAAVESADTPAERVVLLRRVIDGYRSIPPPPEGFSDFFNRAPGERSAADWPRVDLIEEELIVLLAERSSLSRLTGDDPLAAPRPERLFRVLESAATTRGSLRPRPPEEWLPDTLLTELDARLTARGLPGLDRWLGGTGPGGEFAAQFARGQLVGILSRALRKAWTERVGGPNGERLLPLLTSLPDRDAVRAAGGAAREELAERLVRSPPEGPDETVAGLSEEEREAAVRAFELADRLRDLSFGSRRFGRRGNGDRRPPDRRPEERGDGPPNGNGRPEEGGPPNRPSFRSNR</sequence>
<feature type="signal peptide" evidence="2">
    <location>
        <begin position="1"/>
        <end position="26"/>
    </location>
</feature>
<evidence type="ECO:0000256" key="1">
    <source>
        <dbReference type="SAM" id="MobiDB-lite"/>
    </source>
</evidence>
<evidence type="ECO:0008006" key="5">
    <source>
        <dbReference type="Google" id="ProtNLM"/>
    </source>
</evidence>
<feature type="region of interest" description="Disordered" evidence="1">
    <location>
        <begin position="303"/>
        <end position="322"/>
    </location>
</feature>
<feature type="compositionally biased region" description="Basic and acidic residues" evidence="1">
    <location>
        <begin position="351"/>
        <end position="367"/>
    </location>
</feature>
<keyword evidence="2" id="KW-0732">Signal</keyword>
<evidence type="ECO:0000313" key="4">
    <source>
        <dbReference type="Proteomes" id="UP000318741"/>
    </source>
</evidence>
<evidence type="ECO:0000313" key="3">
    <source>
        <dbReference type="EMBL" id="QDT17466.1"/>
    </source>
</evidence>
<dbReference type="RefSeq" id="WP_145360334.1">
    <property type="nucleotide sequence ID" value="NZ_CP036265.1"/>
</dbReference>
<reference evidence="3 4" key="1">
    <citation type="submission" date="2019-02" db="EMBL/GenBank/DDBJ databases">
        <title>Deep-cultivation of Planctomycetes and their phenomic and genomic characterization uncovers novel biology.</title>
        <authorList>
            <person name="Wiegand S."/>
            <person name="Jogler M."/>
            <person name="Boedeker C."/>
            <person name="Pinto D."/>
            <person name="Vollmers J."/>
            <person name="Rivas-Marin E."/>
            <person name="Kohn T."/>
            <person name="Peeters S.H."/>
            <person name="Heuer A."/>
            <person name="Rast P."/>
            <person name="Oberbeckmann S."/>
            <person name="Bunk B."/>
            <person name="Jeske O."/>
            <person name="Meyerdierks A."/>
            <person name="Storesund J.E."/>
            <person name="Kallscheuer N."/>
            <person name="Luecker S."/>
            <person name="Lage O.M."/>
            <person name="Pohl T."/>
            <person name="Merkel B.J."/>
            <person name="Hornburger P."/>
            <person name="Mueller R.-W."/>
            <person name="Bruemmer F."/>
            <person name="Labrenz M."/>
            <person name="Spormann A.M."/>
            <person name="Op den Camp H."/>
            <person name="Overmann J."/>
            <person name="Amann R."/>
            <person name="Jetten M.S.M."/>
            <person name="Mascher T."/>
            <person name="Medema M.H."/>
            <person name="Devos D.P."/>
            <person name="Kaster A.-K."/>
            <person name="Ovreas L."/>
            <person name="Rohde M."/>
            <person name="Galperin M.Y."/>
            <person name="Jogler C."/>
        </authorList>
    </citation>
    <scope>NUCLEOTIDE SEQUENCE [LARGE SCALE GENOMIC DNA]</scope>
    <source>
        <strain evidence="3 4">CA12</strain>
    </source>
</reference>
<keyword evidence="4" id="KW-1185">Reference proteome</keyword>
<dbReference type="Proteomes" id="UP000318741">
    <property type="component" value="Chromosome"/>
</dbReference>
<proteinExistence type="predicted"/>
<feature type="chain" id="PRO_5022202298" description="LTXXQ motif protein" evidence="2">
    <location>
        <begin position="27"/>
        <end position="391"/>
    </location>
</feature>
<dbReference type="KEGG" id="acaf:CA12_35910"/>
<protein>
    <recommendedName>
        <fullName evidence="5">LTXXQ motif protein</fullName>
    </recommendedName>
</protein>
<accession>A0A517PDM5</accession>
<dbReference type="EMBL" id="CP036265">
    <property type="protein sequence ID" value="QDT17466.1"/>
    <property type="molecule type" value="Genomic_DNA"/>
</dbReference>